<proteinExistence type="predicted"/>
<organism evidence="1 2">
    <name type="scientific">Micrococcoides hystricis</name>
    <dbReference type="NCBI Taxonomy" id="1572761"/>
    <lineage>
        <taxon>Bacteria</taxon>
        <taxon>Bacillati</taxon>
        <taxon>Actinomycetota</taxon>
        <taxon>Actinomycetes</taxon>
        <taxon>Micrococcales</taxon>
        <taxon>Micrococcaceae</taxon>
        <taxon>Micrococcoides</taxon>
    </lineage>
</organism>
<gene>
    <name evidence="1" type="ORF">ACFFFR_06995</name>
</gene>
<dbReference type="EMBL" id="JBHLUB010000029">
    <property type="protein sequence ID" value="MFC0582127.1"/>
    <property type="molecule type" value="Genomic_DNA"/>
</dbReference>
<comment type="caution">
    <text evidence="1">The sequence shown here is derived from an EMBL/GenBank/DDBJ whole genome shotgun (WGS) entry which is preliminary data.</text>
</comment>
<reference evidence="1 2" key="1">
    <citation type="submission" date="2024-09" db="EMBL/GenBank/DDBJ databases">
        <authorList>
            <person name="Sun Q."/>
            <person name="Mori K."/>
        </authorList>
    </citation>
    <scope>NUCLEOTIDE SEQUENCE [LARGE SCALE GENOMIC DNA]</scope>
    <source>
        <strain evidence="1 2">NCAIM B.02604</strain>
    </source>
</reference>
<dbReference type="RefSeq" id="WP_377459067.1">
    <property type="nucleotide sequence ID" value="NZ_JBHLUB010000029.1"/>
</dbReference>
<keyword evidence="2" id="KW-1185">Reference proteome</keyword>
<evidence type="ECO:0000313" key="1">
    <source>
        <dbReference type="EMBL" id="MFC0582127.1"/>
    </source>
</evidence>
<name>A0ABV6PCN5_9MICC</name>
<sequence length="53" mass="5833">MVATRLPYLNIRVQGDIYNYSDTAASCEIIVNGETVMQRIGKGGAACSYYKVK</sequence>
<evidence type="ECO:0000313" key="2">
    <source>
        <dbReference type="Proteomes" id="UP001589862"/>
    </source>
</evidence>
<accession>A0ABV6PCN5</accession>
<protein>
    <submittedName>
        <fullName evidence="1">Uncharacterized protein</fullName>
    </submittedName>
</protein>
<dbReference type="Proteomes" id="UP001589862">
    <property type="component" value="Unassembled WGS sequence"/>
</dbReference>